<keyword evidence="13" id="KW-0472">Membrane</keyword>
<evidence type="ECO:0000256" key="2">
    <source>
        <dbReference type="ARBA" id="ARBA00003303"/>
    </source>
</evidence>
<dbReference type="GO" id="GO:0005777">
    <property type="term" value="C:peroxisome"/>
    <property type="evidence" value="ECO:0007669"/>
    <property type="project" value="UniProtKB-SubCell"/>
</dbReference>
<keyword evidence="15" id="KW-0576">Peroxisome</keyword>
<dbReference type="Proteomes" id="UP000285301">
    <property type="component" value="Unassembled WGS sequence"/>
</dbReference>
<feature type="domain" description="FAD-binding PCMH-type" evidence="18">
    <location>
        <begin position="19"/>
        <end position="189"/>
    </location>
</feature>
<dbReference type="NCBIfam" id="TIGR01678">
    <property type="entry name" value="FAD_lactone_ox"/>
    <property type="match status" value="1"/>
</dbReference>
<keyword evidence="21" id="KW-1185">Reference proteome</keyword>
<keyword evidence="11 17" id="KW-0274">FAD</keyword>
<keyword evidence="13" id="KW-1133">Transmembrane helix</keyword>
<comment type="caution">
    <text evidence="19">The sequence shown here is derived from an EMBL/GenBank/DDBJ whole genome shotgun (WGS) entry which is preliminary data.</text>
</comment>
<dbReference type="GO" id="GO:0050105">
    <property type="term" value="F:L-gulonolactone oxidase activity"/>
    <property type="evidence" value="ECO:0007669"/>
    <property type="project" value="UniProtKB-EC"/>
</dbReference>
<dbReference type="Pfam" id="PF04030">
    <property type="entry name" value="ALO"/>
    <property type="match status" value="1"/>
</dbReference>
<evidence type="ECO:0000256" key="12">
    <source>
        <dbReference type="ARBA" id="ARBA00022848"/>
    </source>
</evidence>
<dbReference type="PIRSF" id="PIRSF000136">
    <property type="entry name" value="LGO_GLO"/>
    <property type="match status" value="1"/>
</dbReference>
<comment type="cofactor">
    <cofactor evidence="1 17">
        <name>FAD</name>
        <dbReference type="ChEBI" id="CHEBI:57692"/>
    </cofactor>
</comment>
<evidence type="ECO:0000256" key="11">
    <source>
        <dbReference type="ARBA" id="ARBA00022827"/>
    </source>
</evidence>
<name>A0A3S3P7Z4_9ACAR</name>
<dbReference type="Pfam" id="PF01565">
    <property type="entry name" value="FAD_binding_4"/>
    <property type="match status" value="1"/>
</dbReference>
<dbReference type="EMBL" id="NCKU01003597">
    <property type="protein sequence ID" value="RWS07225.1"/>
    <property type="molecule type" value="Genomic_DNA"/>
</dbReference>
<evidence type="ECO:0000256" key="4">
    <source>
        <dbReference type="ARBA" id="ARBA00004764"/>
    </source>
</evidence>
<dbReference type="InterPro" id="IPR016166">
    <property type="entry name" value="FAD-bd_PCMH"/>
</dbReference>
<evidence type="ECO:0000313" key="20">
    <source>
        <dbReference type="EMBL" id="RWS07225.1"/>
    </source>
</evidence>
<sequence length="456" mass="53116">MVETKGIVGFHFENWSKTFSCKPQLFFVPKNIEELREIVLSAKANRKKVRVVGCGHSPSDISCTNDYLVSLRYFNNVVQVDENRYLVKVEAGITLTELNDHLQRHNLALSVLGAISDVTIGGVINTATHGSGANFNVISYYVNDLEMITASGDIIKCSRNDKIDIFLSALCGLGALGIIINVTLRCEPAFLLHQHIYPSTLDEVLEDLNDHTQSSDHFRFLWFPHTNYTSVWHTSRIYNKEITKQTKLESICNWILDQGIGYYALEFCYWVSSYFPQIVPYINRFFFRILYTRNRERVDISPKLFNIECPFKQYVNEWSIPRENAPIALLALRRMIESSNNIFAHFPIEVSFVKEDDIYLSPAFGRDSCYINIITYRPYGKHISYENYWTNYEKIMRELGGRPHWPYSHSVTATDFIKMYPYFRAFALIRKRLDPLNMFINSYLERIFETFPREGM</sequence>
<keyword evidence="12 17" id="KW-0492">Microsome</keyword>
<evidence type="ECO:0000256" key="15">
    <source>
        <dbReference type="ARBA" id="ARBA00023140"/>
    </source>
</evidence>
<gene>
    <name evidence="19" type="ORF">B4U79_01372</name>
    <name evidence="20" type="ORF">B4U79_07605</name>
</gene>
<comment type="subcellular location">
    <subcellularLocation>
        <location evidence="17">Microsome membrane</location>
        <topology evidence="17">Single-pass membrane protein</topology>
    </subcellularLocation>
    <subcellularLocation>
        <location evidence="17">Endoplasmic reticulum membrane</location>
        <topology evidence="17">Single-pass membrane protein</topology>
    </subcellularLocation>
    <subcellularLocation>
        <location evidence="3">Peroxisome</location>
    </subcellularLocation>
</comment>
<dbReference type="InterPro" id="IPR030654">
    <property type="entry name" value="Sugar_lactone_oxidase"/>
</dbReference>
<evidence type="ECO:0000259" key="18">
    <source>
        <dbReference type="PROSITE" id="PS51387"/>
    </source>
</evidence>
<accession>A0A3S3P7Z4</accession>
<evidence type="ECO:0000256" key="7">
    <source>
        <dbReference type="ARBA" id="ARBA00017520"/>
    </source>
</evidence>
<evidence type="ECO:0000256" key="13">
    <source>
        <dbReference type="ARBA" id="ARBA00022989"/>
    </source>
</evidence>
<dbReference type="GO" id="GO:0003885">
    <property type="term" value="F:D-arabinono-1,4-lactone oxidase activity"/>
    <property type="evidence" value="ECO:0007669"/>
    <property type="project" value="UniProtKB-UniRule"/>
</dbReference>
<keyword evidence="10 17" id="KW-0256">Endoplasmic reticulum</keyword>
<dbReference type="PROSITE" id="PS51387">
    <property type="entry name" value="FAD_PCMH"/>
    <property type="match status" value="1"/>
</dbReference>
<evidence type="ECO:0000256" key="14">
    <source>
        <dbReference type="ARBA" id="ARBA00023002"/>
    </source>
</evidence>
<evidence type="ECO:0000313" key="21">
    <source>
        <dbReference type="Proteomes" id="UP000285301"/>
    </source>
</evidence>
<dbReference type="STRING" id="1965070.A0A3S3P7Z4"/>
<dbReference type="Gene3D" id="3.30.43.10">
    <property type="entry name" value="Uridine Diphospho-n-acetylenolpyruvylglucosamine Reductase, domain 2"/>
    <property type="match status" value="1"/>
</dbReference>
<comment type="catalytic activity">
    <reaction evidence="16 17">
        <text>L-gulono-1,4-lactone + O2 = L-ascorbate + H2O2 + H(+)</text>
        <dbReference type="Rhea" id="RHEA:32363"/>
        <dbReference type="ChEBI" id="CHEBI:15378"/>
        <dbReference type="ChEBI" id="CHEBI:15379"/>
        <dbReference type="ChEBI" id="CHEBI:16240"/>
        <dbReference type="ChEBI" id="CHEBI:17587"/>
        <dbReference type="ChEBI" id="CHEBI:38290"/>
        <dbReference type="EC" id="1.1.3.8"/>
    </reaction>
</comment>
<dbReference type="EC" id="1.1.3.8" evidence="6 17"/>
<protein>
    <recommendedName>
        <fullName evidence="7 17">L-gulonolactone oxidase</fullName>
        <shortName evidence="17">LGO</shortName>
        <ecNumber evidence="6 17">1.1.3.8</ecNumber>
    </recommendedName>
</protein>
<keyword evidence="8 17" id="KW-0285">Flavoprotein</keyword>
<evidence type="ECO:0000256" key="10">
    <source>
        <dbReference type="ARBA" id="ARBA00022824"/>
    </source>
</evidence>
<dbReference type="GO" id="GO:0005789">
    <property type="term" value="C:endoplasmic reticulum membrane"/>
    <property type="evidence" value="ECO:0007669"/>
    <property type="project" value="UniProtKB-SubCell"/>
</dbReference>
<reference evidence="19" key="2">
    <citation type="submission" date="2018-11" db="EMBL/GenBank/DDBJ databases">
        <title>Trombidioid mite genomics.</title>
        <authorList>
            <person name="Dong X."/>
        </authorList>
    </citation>
    <scope>NUCLEOTIDE SEQUENCE</scope>
    <source>
        <strain evidence="19">UoL-WK</strain>
    </source>
</reference>
<dbReference type="UniPathway" id="UPA00991">
    <property type="reaction ID" value="UER00939"/>
</dbReference>
<evidence type="ECO:0000256" key="5">
    <source>
        <dbReference type="ARBA" id="ARBA00005466"/>
    </source>
</evidence>
<dbReference type="InterPro" id="IPR006093">
    <property type="entry name" value="Oxy_OxRdtase_FAD_BS"/>
</dbReference>
<comment type="function">
    <text evidence="2 17">Oxidizes L-gulono-1,4-lactone to hydrogen peroxide and L-xylo-hexulonolactone which spontaneously isomerizes to L-ascorbate.</text>
</comment>
<dbReference type="GO" id="GO:0071949">
    <property type="term" value="F:FAD binding"/>
    <property type="evidence" value="ECO:0007669"/>
    <property type="project" value="UniProtKB-UniRule"/>
</dbReference>
<keyword evidence="9" id="KW-0812">Transmembrane</keyword>
<dbReference type="PANTHER" id="PTHR43762:SF8">
    <property type="entry name" value="L-GULONOLACTONE OXIDASE"/>
    <property type="match status" value="1"/>
</dbReference>
<evidence type="ECO:0000256" key="8">
    <source>
        <dbReference type="ARBA" id="ARBA00022630"/>
    </source>
</evidence>
<evidence type="ECO:0000256" key="16">
    <source>
        <dbReference type="ARBA" id="ARBA00048083"/>
    </source>
</evidence>
<organism evidence="19 21">
    <name type="scientific">Dinothrombium tinctorium</name>
    <dbReference type="NCBI Taxonomy" id="1965070"/>
    <lineage>
        <taxon>Eukaryota</taxon>
        <taxon>Metazoa</taxon>
        <taxon>Ecdysozoa</taxon>
        <taxon>Arthropoda</taxon>
        <taxon>Chelicerata</taxon>
        <taxon>Arachnida</taxon>
        <taxon>Acari</taxon>
        <taxon>Acariformes</taxon>
        <taxon>Trombidiformes</taxon>
        <taxon>Prostigmata</taxon>
        <taxon>Anystina</taxon>
        <taxon>Parasitengona</taxon>
        <taxon>Trombidioidea</taxon>
        <taxon>Trombidiidae</taxon>
        <taxon>Dinothrombium</taxon>
    </lineage>
</organism>
<evidence type="ECO:0000256" key="1">
    <source>
        <dbReference type="ARBA" id="ARBA00001974"/>
    </source>
</evidence>
<comment type="pathway">
    <text evidence="4 17">Cofactor biosynthesis; L-ascorbate biosynthesis via UDP-alpha-D-glucuronate pathway; L-ascorbate from UDP-alpha-D-glucuronate: step 4/4.</text>
</comment>
<dbReference type="PROSITE" id="PS00862">
    <property type="entry name" value="OX2_COVAL_FAD"/>
    <property type="match status" value="1"/>
</dbReference>
<keyword evidence="14 17" id="KW-0560">Oxidoreductase</keyword>
<proteinExistence type="inferred from homology"/>
<keyword evidence="17" id="KW-0060">Ascorbate biosynthesis</keyword>
<evidence type="ECO:0000256" key="6">
    <source>
        <dbReference type="ARBA" id="ARBA00013121"/>
    </source>
</evidence>
<evidence type="ECO:0000256" key="3">
    <source>
        <dbReference type="ARBA" id="ARBA00004275"/>
    </source>
</evidence>
<dbReference type="OrthoDB" id="415825at2759"/>
<reference evidence="19 21" key="1">
    <citation type="journal article" date="2018" name="Gigascience">
        <title>Genomes of trombidid mites reveal novel predicted allergens and laterally-transferred genes associated with secondary metabolism.</title>
        <authorList>
            <person name="Dong X."/>
            <person name="Chaisiri K."/>
            <person name="Xia D."/>
            <person name="Armstrong S.D."/>
            <person name="Fang Y."/>
            <person name="Donnelly M.J."/>
            <person name="Kadowaki T."/>
            <person name="McGarry J.W."/>
            <person name="Darby A.C."/>
            <person name="Makepeace B.L."/>
        </authorList>
    </citation>
    <scope>NUCLEOTIDE SEQUENCE [LARGE SCALE GENOMIC DNA]</scope>
    <source>
        <strain evidence="19">UoL-WK</strain>
    </source>
</reference>
<dbReference type="PANTHER" id="PTHR43762">
    <property type="entry name" value="L-GULONOLACTONE OXIDASE"/>
    <property type="match status" value="1"/>
</dbReference>
<evidence type="ECO:0000256" key="9">
    <source>
        <dbReference type="ARBA" id="ARBA00022692"/>
    </source>
</evidence>
<dbReference type="InterPro" id="IPR016167">
    <property type="entry name" value="FAD-bd_PCMH_sub1"/>
</dbReference>
<dbReference type="GO" id="GO:0019853">
    <property type="term" value="P:L-ascorbic acid biosynthetic process"/>
    <property type="evidence" value="ECO:0007669"/>
    <property type="project" value="UniProtKB-KW"/>
</dbReference>
<comment type="similarity">
    <text evidence="5 17">Belongs to the oxygen-dependent FAD-linked oxidoreductase family.</text>
</comment>
<dbReference type="Gene3D" id="3.30.465.10">
    <property type="match status" value="1"/>
</dbReference>
<dbReference type="InterPro" id="IPR016169">
    <property type="entry name" value="FAD-bd_PCMH_sub2"/>
</dbReference>
<dbReference type="SUPFAM" id="SSF56176">
    <property type="entry name" value="FAD-binding/transporter-associated domain-like"/>
    <property type="match status" value="1"/>
</dbReference>
<dbReference type="AlphaFoldDB" id="A0A3S3P7Z4"/>
<dbReference type="InterPro" id="IPR036318">
    <property type="entry name" value="FAD-bd_PCMH-like_sf"/>
</dbReference>
<dbReference type="InterPro" id="IPR006094">
    <property type="entry name" value="Oxid_FAD_bind_N"/>
</dbReference>
<evidence type="ECO:0000256" key="17">
    <source>
        <dbReference type="RuleBase" id="RU367158"/>
    </source>
</evidence>
<dbReference type="Gene3D" id="3.30.70.2520">
    <property type="match status" value="1"/>
</dbReference>
<dbReference type="EMBL" id="NCKU01003601">
    <property type="protein sequence ID" value="RWS07212.1"/>
    <property type="molecule type" value="Genomic_DNA"/>
</dbReference>
<dbReference type="InterPro" id="IPR010031">
    <property type="entry name" value="FAD_lactone_oxidase-like"/>
</dbReference>
<evidence type="ECO:0000313" key="19">
    <source>
        <dbReference type="EMBL" id="RWS07212.1"/>
    </source>
</evidence>
<dbReference type="InterPro" id="IPR007173">
    <property type="entry name" value="ALO_C"/>
</dbReference>